<dbReference type="HOGENOM" id="CLU_027777_0_0_2"/>
<proteinExistence type="predicted"/>
<organism evidence="1 2">
    <name type="scientific">Haloquadratum walsbyi (strain DSM 16854 / JCM 12705 / C23)</name>
    <dbReference type="NCBI Taxonomy" id="768065"/>
    <lineage>
        <taxon>Archaea</taxon>
        <taxon>Methanobacteriati</taxon>
        <taxon>Methanobacteriota</taxon>
        <taxon>Stenosarchaea group</taxon>
        <taxon>Halobacteria</taxon>
        <taxon>Halobacteriales</taxon>
        <taxon>Haloferacaceae</taxon>
        <taxon>Haloquadratum</taxon>
    </lineage>
</organism>
<protein>
    <submittedName>
        <fullName evidence="1">Uncharacterized protein</fullName>
    </submittedName>
</protein>
<dbReference type="KEGG" id="hwc:Hqrw_2260"/>
<dbReference type="EMBL" id="FR746099">
    <property type="protein sequence ID" value="CCC40145.1"/>
    <property type="molecule type" value="Genomic_DNA"/>
</dbReference>
<dbReference type="GeneID" id="12446989"/>
<dbReference type="RefSeq" id="WP_014555852.1">
    <property type="nucleotide sequence ID" value="NC_017459.1"/>
</dbReference>
<dbReference type="Proteomes" id="UP000007954">
    <property type="component" value="Chromosome"/>
</dbReference>
<evidence type="ECO:0000313" key="2">
    <source>
        <dbReference type="Proteomes" id="UP000007954"/>
    </source>
</evidence>
<accession>G0LHB1</accession>
<sequence length="610" mass="69549">MTMERSKSKFIFDFLPENTFNHSESDLSGMITRLHEDRDDSGNAAADELPDEYIIRRVQRHVNRWYNSSQLDFGFETAEVVTPGAANFEVFPRSFKCANCGTVNQFTPTEIRDFPDAETTVPCERCGTGLSDRDQMRMISYCRCGGIQDIYVPEHCGAGMEYRNPTVRFEDAYWRCTNSSCSYTTRFNGGSTCFSPSCDMEDIKTLPHSASSTFYPQTQTLINAHQKLNALQDNQEYQAQIISDYLLRNSGNDSPSEDELLQEAMKLMANDEASNREHALELAKERLTTDATDHRSEVKQFLQAEFDKTKRLRLSEELFEYLSVTSDEYDDNDRIETYTFSSLLEDVDTKSHLSEDELEYYTDLRSNQNLSEIRLIKNFPVTTVTYGYTRGTPIPGGDTEDEMGPRLNAFSSGQWAETQIFARTMDAEAVMISLDKQAVLDWLFSNNIVQSTTVNNLDRWFIEKMTAPNRFDSLPAERTPARHAFTLLHTLSHLFTDSIGALSGYGRDSLVEHILPRAMSFIIYKRPDTNFTLGSIFSLFEERFPEVLNQLEESAFCTYDSVCRRDHNGSCEDCLFLSNITCANSNNNLSRSVYFGGEFDDETIAGFSDQ</sequence>
<dbReference type="OrthoDB" id="256755at2157"/>
<gene>
    <name evidence="1" type="ordered locus">Hqrw_2260</name>
</gene>
<evidence type="ECO:0000313" key="1">
    <source>
        <dbReference type="EMBL" id="CCC40145.1"/>
    </source>
</evidence>
<dbReference type="AlphaFoldDB" id="G0LHB1"/>
<reference evidence="1 2" key="1">
    <citation type="journal article" date="2011" name="PLoS ONE">
        <title>Haloquadratum walsbyi: limited diversity in a global pond.</title>
        <authorList>
            <person name="Dyall-Smith M."/>
            <person name="Pfeiffer F."/>
            <person name="Klee K."/>
            <person name="Palm P."/>
            <person name="Gross K."/>
            <person name="Schuster S.C."/>
            <person name="Rampp M."/>
            <person name="Oesterhelt D."/>
        </authorList>
    </citation>
    <scope>NUCLEOTIDE SEQUENCE [LARGE SCALE GENOMIC DNA]</scope>
    <source>
        <strain evidence="2">DSM 16854 / JCM 12705 / C23</strain>
    </source>
</reference>
<name>G0LHB1_HALWC</name>